<sequence length="320" mass="37304">MNEIGFESSRRDPLLKFDVYQEVNDFFQEDTLEECEIINDTNKELGHRSGLSWSLTLHKFEYATLEYSAGNDLNFCEALMQAALAELERHKTQFQHKSFFYWEPDSFQFLLWSMSFAVLSGKPDALQTIVRMLGKNPQDNDDPLLSILLARLGYIGLPRLDHLGFPKVYQHLYDAIKGDGVSPTKEERQESLTQYLRGWYKGMKDCYWYNRHKGRFPTFFGYWSFEAALVTLLYDLDDSGYSHMLYYPKDLVAHARSQGYASLFPMSTPKHYIAFPNEVAPVEGVWQCNLTDEEVSLKKGERLPSKTENENEHKLFWVSE</sequence>
<dbReference type="SUPFAM" id="SSF140731">
    <property type="entry name" value="PA2201 C-terminal domain-like"/>
    <property type="match status" value="1"/>
</dbReference>
<evidence type="ECO:0000259" key="2">
    <source>
        <dbReference type="Pfam" id="PF08929"/>
    </source>
</evidence>
<evidence type="ECO:0000313" key="4">
    <source>
        <dbReference type="Proteomes" id="UP000516370"/>
    </source>
</evidence>
<dbReference type="Gene3D" id="1.10.3920.10">
    <property type="entry name" value="PA2201 C-terminal domain-like"/>
    <property type="match status" value="1"/>
</dbReference>
<proteinExistence type="predicted"/>
<dbReference type="EMBL" id="CP061081">
    <property type="protein sequence ID" value="QNT08026.1"/>
    <property type="molecule type" value="Genomic_DNA"/>
</dbReference>
<dbReference type="Proteomes" id="UP000516370">
    <property type="component" value="Chromosome"/>
</dbReference>
<dbReference type="InterPro" id="IPR028983">
    <property type="entry name" value="PA2201-like_C"/>
</dbReference>
<name>A0A7H1JC10_9GAMM</name>
<reference evidence="3 4" key="1">
    <citation type="submission" date="2020-09" db="EMBL/GenBank/DDBJ databases">
        <title>Complete genome sequence of an Arctic sea ice bacterium Marinomonas arctica BSI20414.</title>
        <authorList>
            <person name="Liao L."/>
            <person name="Chen B."/>
        </authorList>
    </citation>
    <scope>NUCLEOTIDE SEQUENCE [LARGE SCALE GENOMIC DNA]</scope>
    <source>
        <strain evidence="3 4">BSI20414</strain>
    </source>
</reference>
<organism evidence="3 4">
    <name type="scientific">Marinomonas arctica</name>
    <dbReference type="NCBI Taxonomy" id="383750"/>
    <lineage>
        <taxon>Bacteria</taxon>
        <taxon>Pseudomonadati</taxon>
        <taxon>Pseudomonadota</taxon>
        <taxon>Gammaproteobacteria</taxon>
        <taxon>Oceanospirillales</taxon>
        <taxon>Oceanospirillaceae</taxon>
        <taxon>Marinomonas</taxon>
    </lineage>
</organism>
<dbReference type="Pfam" id="PF08928">
    <property type="entry name" value="PoNi_N"/>
    <property type="match status" value="1"/>
</dbReference>
<evidence type="ECO:0000313" key="3">
    <source>
        <dbReference type="EMBL" id="QNT08026.1"/>
    </source>
</evidence>
<protein>
    <submittedName>
        <fullName evidence="3">DUF1911 domain-containing protein</fullName>
    </submittedName>
</protein>
<dbReference type="InterPro" id="IPR015025">
    <property type="entry name" value="PoNi_C"/>
</dbReference>
<accession>A0A7H1JC10</accession>
<dbReference type="Pfam" id="PF08929">
    <property type="entry name" value="PoNi_C"/>
    <property type="match status" value="1"/>
</dbReference>
<dbReference type="KEGG" id="mard:IBG28_04735"/>
<keyword evidence="4" id="KW-1185">Reference proteome</keyword>
<feature type="domain" description="PoNi C-terminal" evidence="2">
    <location>
        <begin position="141"/>
        <end position="251"/>
    </location>
</feature>
<dbReference type="InterPro" id="IPR015024">
    <property type="entry name" value="PoNi_N"/>
</dbReference>
<feature type="domain" description="PoNi N-terminal" evidence="1">
    <location>
        <begin position="41"/>
        <end position="125"/>
    </location>
</feature>
<dbReference type="AlphaFoldDB" id="A0A7H1JC10"/>
<evidence type="ECO:0000259" key="1">
    <source>
        <dbReference type="Pfam" id="PF08928"/>
    </source>
</evidence>
<gene>
    <name evidence="3" type="ORF">IBG28_04735</name>
</gene>